<organism evidence="14 15">
    <name type="scientific">Kockovaella imperatae</name>
    <dbReference type="NCBI Taxonomy" id="4999"/>
    <lineage>
        <taxon>Eukaryota</taxon>
        <taxon>Fungi</taxon>
        <taxon>Dikarya</taxon>
        <taxon>Basidiomycota</taxon>
        <taxon>Agaricomycotina</taxon>
        <taxon>Tremellomycetes</taxon>
        <taxon>Tremellales</taxon>
        <taxon>Cuniculitremaceae</taxon>
        <taxon>Kockovaella</taxon>
    </lineage>
</organism>
<evidence type="ECO:0000256" key="3">
    <source>
        <dbReference type="ARBA" id="ARBA00011276"/>
    </source>
</evidence>
<dbReference type="Proteomes" id="UP000193218">
    <property type="component" value="Unassembled WGS sequence"/>
</dbReference>
<dbReference type="PANTHER" id="PTHR21573:SF0">
    <property type="entry name" value="ER MEMBRANE PROTEIN COMPLEX SUBUNIT 1"/>
    <property type="match status" value="1"/>
</dbReference>
<comment type="similarity">
    <text evidence="2">Belongs to the EMC1 family.</text>
</comment>
<dbReference type="InParanoid" id="A0A1Y1U8T4"/>
<evidence type="ECO:0000256" key="1">
    <source>
        <dbReference type="ARBA" id="ARBA00004115"/>
    </source>
</evidence>
<evidence type="ECO:0000256" key="11">
    <source>
        <dbReference type="SAM" id="SignalP"/>
    </source>
</evidence>
<protein>
    <recommendedName>
        <fullName evidence="4">ER membrane protein complex subunit 1</fullName>
    </recommendedName>
</protein>
<keyword evidence="5" id="KW-0812">Transmembrane</keyword>
<comment type="subunit">
    <text evidence="3">Component of the ER membrane protein complex (EMC).</text>
</comment>
<gene>
    <name evidence="14" type="ORF">BD324DRAFT_668589</name>
</gene>
<feature type="chain" id="PRO_5012169121" description="ER membrane protein complex subunit 1" evidence="11">
    <location>
        <begin position="17"/>
        <end position="979"/>
    </location>
</feature>
<evidence type="ECO:0000256" key="8">
    <source>
        <dbReference type="ARBA" id="ARBA00022989"/>
    </source>
</evidence>
<accession>A0A1Y1U8T4</accession>
<dbReference type="Gene3D" id="2.130.10.10">
    <property type="entry name" value="YVTN repeat-like/Quinoprotein amine dehydrogenase"/>
    <property type="match status" value="1"/>
</dbReference>
<feature type="domain" description="EMC1 first beta-propeller" evidence="13">
    <location>
        <begin position="22"/>
        <end position="215"/>
    </location>
</feature>
<dbReference type="AlphaFoldDB" id="A0A1Y1U8T4"/>
<dbReference type="GO" id="GO:0034975">
    <property type="term" value="P:protein folding in endoplasmic reticulum"/>
    <property type="evidence" value="ECO:0007669"/>
    <property type="project" value="TreeGrafter"/>
</dbReference>
<comment type="subcellular location">
    <subcellularLocation>
        <location evidence="1">Endoplasmic reticulum membrane</location>
        <topology evidence="1">Single-pass type I membrane protein</topology>
    </subcellularLocation>
</comment>
<evidence type="ECO:0000313" key="14">
    <source>
        <dbReference type="EMBL" id="ORX33525.1"/>
    </source>
</evidence>
<dbReference type="InterPro" id="IPR058545">
    <property type="entry name" value="Beta-prop_EMC1_1st"/>
</dbReference>
<keyword evidence="10" id="KW-0325">Glycoprotein</keyword>
<feature type="signal peptide" evidence="11">
    <location>
        <begin position="1"/>
        <end position="16"/>
    </location>
</feature>
<keyword evidence="7" id="KW-0256">Endoplasmic reticulum</keyword>
<dbReference type="Pfam" id="PF25293">
    <property type="entry name" value="Beta-prop_EMC1_N"/>
    <property type="match status" value="1"/>
</dbReference>
<keyword evidence="9" id="KW-0472">Membrane</keyword>
<dbReference type="InterPro" id="IPR011047">
    <property type="entry name" value="Quinoprotein_ADH-like_sf"/>
</dbReference>
<dbReference type="Pfam" id="PF07774">
    <property type="entry name" value="EMC1_C"/>
    <property type="match status" value="1"/>
</dbReference>
<evidence type="ECO:0000256" key="6">
    <source>
        <dbReference type="ARBA" id="ARBA00022729"/>
    </source>
</evidence>
<evidence type="ECO:0000256" key="5">
    <source>
        <dbReference type="ARBA" id="ARBA00022692"/>
    </source>
</evidence>
<keyword evidence="6 11" id="KW-0732">Signal</keyword>
<dbReference type="OrthoDB" id="28092at2759"/>
<name>A0A1Y1U8T4_9TREE</name>
<evidence type="ECO:0000256" key="9">
    <source>
        <dbReference type="ARBA" id="ARBA00023136"/>
    </source>
</evidence>
<dbReference type="RefSeq" id="XP_021867852.1">
    <property type="nucleotide sequence ID" value="XM_022018926.1"/>
</dbReference>
<reference evidence="14 15" key="1">
    <citation type="submission" date="2017-03" db="EMBL/GenBank/DDBJ databases">
        <title>Widespread Adenine N6-methylation of Active Genes in Fungi.</title>
        <authorList>
            <consortium name="DOE Joint Genome Institute"/>
            <person name="Mondo S.J."/>
            <person name="Dannebaum R.O."/>
            <person name="Kuo R.C."/>
            <person name="Louie K.B."/>
            <person name="Bewick A.J."/>
            <person name="Labutti K."/>
            <person name="Haridas S."/>
            <person name="Kuo A."/>
            <person name="Salamov A."/>
            <person name="Ahrendt S.R."/>
            <person name="Lau R."/>
            <person name="Bowen B.P."/>
            <person name="Lipzen A."/>
            <person name="Sullivan W."/>
            <person name="Andreopoulos W.B."/>
            <person name="Clum A."/>
            <person name="Lindquist E."/>
            <person name="Daum C."/>
            <person name="Northen T.R."/>
            <person name="Ramamoorthy G."/>
            <person name="Schmitz R.J."/>
            <person name="Gryganskyi A."/>
            <person name="Culley D."/>
            <person name="Magnuson J."/>
            <person name="James T.Y."/>
            <person name="O'Malley M.A."/>
            <person name="Stajich J.E."/>
            <person name="Spatafora J.W."/>
            <person name="Visel A."/>
            <person name="Grigoriev I.V."/>
        </authorList>
    </citation>
    <scope>NUCLEOTIDE SEQUENCE [LARGE SCALE GENOMIC DNA]</scope>
    <source>
        <strain evidence="14 15">NRRL Y-17943</strain>
    </source>
</reference>
<dbReference type="STRING" id="4999.A0A1Y1U8T4"/>
<evidence type="ECO:0000256" key="7">
    <source>
        <dbReference type="ARBA" id="ARBA00022824"/>
    </source>
</evidence>
<dbReference type="GeneID" id="33560735"/>
<evidence type="ECO:0000259" key="13">
    <source>
        <dbReference type="Pfam" id="PF25293"/>
    </source>
</evidence>
<dbReference type="SUPFAM" id="SSF50998">
    <property type="entry name" value="Quinoprotein alcohol dehydrogenase-like"/>
    <property type="match status" value="1"/>
</dbReference>
<dbReference type="InterPro" id="IPR011678">
    <property type="entry name" value="EMC1_C"/>
</dbReference>
<evidence type="ECO:0000256" key="10">
    <source>
        <dbReference type="ARBA" id="ARBA00023180"/>
    </source>
</evidence>
<dbReference type="PANTHER" id="PTHR21573">
    <property type="entry name" value="ER MEMBRANE PROTEIN COMPLEX SUBUNIT 1"/>
    <property type="match status" value="1"/>
</dbReference>
<evidence type="ECO:0000313" key="15">
    <source>
        <dbReference type="Proteomes" id="UP000193218"/>
    </source>
</evidence>
<evidence type="ECO:0000256" key="2">
    <source>
        <dbReference type="ARBA" id="ARBA00007904"/>
    </source>
</evidence>
<keyword evidence="8" id="KW-1133">Transmembrane helix</keyword>
<dbReference type="InterPro" id="IPR026895">
    <property type="entry name" value="EMC1"/>
</dbReference>
<feature type="domain" description="ER membrane protein complex subunit 1 C-terminal" evidence="12">
    <location>
        <begin position="772"/>
        <end position="978"/>
    </location>
</feature>
<sequence length="979" mass="106372">MVVLAFLLSFLFPVLAIQANVAGIVDWHKPLIGEPHLGPTPPGIYDTSKGRRVVSLTKKNVLACIDAKTGDIAWRHLFDEKDPVVSYHVHGDDVILLSGSGGATARSISMETGRVTWEKTLLPESVAQLTVPVHLGTDVGFSDDSVLVLSNGRRITRLAIKSGNQLWSLEAPGVGDTILFKQLLVSGPTVHILALSSGFSKTSLTTLSLSLETSEPRGDLIHVPSIISNPSQALLAAASTPGSAQVVWAEHGRIRTAEVDTHGTLGKTKDLMPGQGHVYDRILEVDGRHQGYILGQKENMAVQIIRVKDGAQIIDEFDSSHHSADKSDSVYAASSLKDSLTFSRVYWTFNMNAGVAQTYTLQGTTSISTAFTFSFDTASHGVLQGLAIAPTIGPKQMPQILLSTSSGASLLVEQEATRWIREESLADLAAVRFVTLGEPAVEQVGHLLTEETFVHRLGRHIFELKDLPGFTLRLVKRMMGKQTTALIPMQTASLHRDQFGFQQVLIAVTRSGKVFALDSSNGYVLWTTNLGTFSSEGSNLHVEDMWVVREVGEGVNPTLAVIATREAAVSYRDVVGYHIDAFTGHVSGDEDDLTHVPKGKTLFQGHLKAAFITRHEHCGTNNKVIAVVDSSDTVYLFPACKKVARALANDTMTYTSLTKGLGTQTLTGYKIGQAVDLLLSSAPQWSYRFSDGEVLGSIAPAGFDSIASFGRVLGDKSTFYKYLNPHLVVMTSTHPLKQTGSVTVLDSVTGRTVYTATMDNVDSARGVIATMSENWLVFTWLETGVGYRMTSVELYEDGNKGQTPGTSSYAQTQDLKVISQSFIAPSGVRQMVMTRSKFGITMKELVYVNDRGQVAHIARRVLDPRRPTGKPTSSDKEEMLIPFDPMIPPDPKRVISHNNQVLGATCLTSSPAHVESTSLLFAHGLDLFFTRGLTPSGSFDILSDAFNKPQLVFTLLTLLMAIRVSQPIIKGRLLKAKWN</sequence>
<dbReference type="EMBL" id="NBSH01000020">
    <property type="protein sequence ID" value="ORX33525.1"/>
    <property type="molecule type" value="Genomic_DNA"/>
</dbReference>
<comment type="caution">
    <text evidence="14">The sequence shown here is derived from an EMBL/GenBank/DDBJ whole genome shotgun (WGS) entry which is preliminary data.</text>
</comment>
<keyword evidence="15" id="KW-1185">Reference proteome</keyword>
<proteinExistence type="inferred from homology"/>
<evidence type="ECO:0000259" key="12">
    <source>
        <dbReference type="Pfam" id="PF07774"/>
    </source>
</evidence>
<evidence type="ECO:0000256" key="4">
    <source>
        <dbReference type="ARBA" id="ARBA00020824"/>
    </source>
</evidence>
<dbReference type="GO" id="GO:0072546">
    <property type="term" value="C:EMC complex"/>
    <property type="evidence" value="ECO:0007669"/>
    <property type="project" value="InterPro"/>
</dbReference>
<dbReference type="InterPro" id="IPR015943">
    <property type="entry name" value="WD40/YVTN_repeat-like_dom_sf"/>
</dbReference>